<comment type="caution">
    <text evidence="5">The sequence shown here is derived from an EMBL/GenBank/DDBJ whole genome shotgun (WGS) entry which is preliminary data.</text>
</comment>
<dbReference type="PRINTS" id="PR00399">
    <property type="entry name" value="SYNAPTOTAGMN"/>
</dbReference>
<feature type="compositionally biased region" description="Polar residues" evidence="2">
    <location>
        <begin position="436"/>
        <end position="483"/>
    </location>
</feature>
<dbReference type="GO" id="GO:0048488">
    <property type="term" value="P:synaptic vesicle endocytosis"/>
    <property type="evidence" value="ECO:0007669"/>
    <property type="project" value="TreeGrafter"/>
</dbReference>
<feature type="region of interest" description="Disordered" evidence="2">
    <location>
        <begin position="130"/>
        <end position="152"/>
    </location>
</feature>
<dbReference type="Proteomes" id="UP001163046">
    <property type="component" value="Unassembled WGS sequence"/>
</dbReference>
<dbReference type="GO" id="GO:0070382">
    <property type="term" value="C:exocytic vesicle"/>
    <property type="evidence" value="ECO:0007669"/>
    <property type="project" value="TreeGrafter"/>
</dbReference>
<feature type="domain" description="C2" evidence="4">
    <location>
        <begin position="294"/>
        <end position="426"/>
    </location>
</feature>
<dbReference type="PANTHER" id="PTHR10024">
    <property type="entry name" value="SYNAPTOTAGMIN"/>
    <property type="match status" value="1"/>
</dbReference>
<dbReference type="GO" id="GO:0005509">
    <property type="term" value="F:calcium ion binding"/>
    <property type="evidence" value="ECO:0007669"/>
    <property type="project" value="TreeGrafter"/>
</dbReference>
<sequence length="865" mass="96232">MVRRFEGGQNQFADNSTLYDTASENNASTGTKFPVLPVVLTVALGSLTVILVVTLFLIRRQRQQAQKYKQYSQIAKTAVQPPEFTVKTAQQTLAPKKKLRRLPEKILSSEESLSPMSSEEMFFDAQEKLEGKTSRSVSSREPSPALEDADVEEEDEMYPIGHLGRIWFNLGYDRSAESLVVTLVKARNLSPRSKAVKTCDPFVKLHILCPEEKNVSQSKCKRKTRRPNFDEMFYFNLPVAELVRCTLHLSVYDGYRASQQSVIGEVLFPLNELDTEQNVELWRDLVAIEESPSELGEIHITMSYYPTLDRLTIIVLRAANLKKMEPHGTDSYAKVTFSIGNKIIKTKKSTVHHSTREPLFNESFNFSVSGMTWALIRAPLRRRVQAATLEEDFVESSGPEKNLRKASVATRKTSVVSTGAQQSCTNKQDPDGTSGLKLQTFSGRTSLQAKHDSVTPSPNMRQRKISVNTPQGMSGGTRFSQRKISAPAFFARRSPVSEDSSKGGFLPVIKTPNPPPESSSPSVKRKSPLLDRPLSAAKTNEVDFHTRSPATSTLMVPSRVDTSLCRARSVPLELPSYPMSTARGRRQSEADEVATLTMEETLRIKGKFRQIGHSCIATALLKGLKQKGQLSSEAIHNMHKPICLGEGSETQNEGNKGTDESASESKENDGEEEAMKQGHGRQTFRNLARKTINVNRMLSVHNSARRRTKSDPSETDKNSAATTAYSRPKTVASSTRKHSDKGLGQEKADNSVQPKDFRANGAGQRRRDSVTEVQQDTNTQDGNESEHNSQQMYKKQSGDVDPLRPLMNPRTAHARRRKNTLTGDMMADLIEKAQNASGDAKPQKLHPDEQTTGNKCVRFATDAWS</sequence>
<feature type="compositionally biased region" description="Basic and acidic residues" evidence="2">
    <location>
        <begin position="656"/>
        <end position="676"/>
    </location>
</feature>
<dbReference type="CDD" id="cd08390">
    <property type="entry name" value="C2A_Synaptotagmin-15-17"/>
    <property type="match status" value="1"/>
</dbReference>
<feature type="region of interest" description="Disordered" evidence="2">
    <location>
        <begin position="643"/>
        <end position="812"/>
    </location>
</feature>
<dbReference type="GO" id="GO:0005886">
    <property type="term" value="C:plasma membrane"/>
    <property type="evidence" value="ECO:0007669"/>
    <property type="project" value="TreeGrafter"/>
</dbReference>
<evidence type="ECO:0000313" key="6">
    <source>
        <dbReference type="Proteomes" id="UP001163046"/>
    </source>
</evidence>
<feature type="compositionally biased region" description="Polar residues" evidence="2">
    <location>
        <begin position="410"/>
        <end position="427"/>
    </location>
</feature>
<name>A0A9X0D9V7_9CNID</name>
<keyword evidence="3" id="KW-0812">Transmembrane</keyword>
<dbReference type="FunFam" id="2.60.40.150:FF:000237">
    <property type="entry name" value="Synaptotagmin 15"/>
    <property type="match status" value="1"/>
</dbReference>
<gene>
    <name evidence="5" type="primary">Syt15</name>
    <name evidence="5" type="ORF">OS493_013517</name>
</gene>
<feature type="compositionally biased region" description="Polar residues" evidence="2">
    <location>
        <begin position="692"/>
        <end position="702"/>
    </location>
</feature>
<dbReference type="Gene3D" id="2.60.40.150">
    <property type="entry name" value="C2 domain"/>
    <property type="match status" value="2"/>
</dbReference>
<dbReference type="InterPro" id="IPR047897">
    <property type="entry name" value="Synaptotagmin-15/17_C2A"/>
</dbReference>
<dbReference type="SMART" id="SM00239">
    <property type="entry name" value="C2"/>
    <property type="match status" value="2"/>
</dbReference>
<evidence type="ECO:0000256" key="3">
    <source>
        <dbReference type="SAM" id="Phobius"/>
    </source>
</evidence>
<dbReference type="InterPro" id="IPR035892">
    <property type="entry name" value="C2_domain_sf"/>
</dbReference>
<feature type="domain" description="C2" evidence="4">
    <location>
        <begin position="162"/>
        <end position="283"/>
    </location>
</feature>
<evidence type="ECO:0000313" key="5">
    <source>
        <dbReference type="EMBL" id="KAJ7392145.1"/>
    </source>
</evidence>
<reference evidence="5" key="1">
    <citation type="submission" date="2023-01" db="EMBL/GenBank/DDBJ databases">
        <title>Genome assembly of the deep-sea coral Lophelia pertusa.</title>
        <authorList>
            <person name="Herrera S."/>
            <person name="Cordes E."/>
        </authorList>
    </citation>
    <scope>NUCLEOTIDE SEQUENCE</scope>
    <source>
        <strain evidence="5">USNM1676648</strain>
        <tissue evidence="5">Polyp</tissue>
    </source>
</reference>
<dbReference type="PROSITE" id="PS50004">
    <property type="entry name" value="C2"/>
    <property type="match status" value="2"/>
</dbReference>
<feature type="region of interest" description="Disordered" evidence="2">
    <location>
        <begin position="834"/>
        <end position="865"/>
    </location>
</feature>
<evidence type="ECO:0000259" key="4">
    <source>
        <dbReference type="PROSITE" id="PS50004"/>
    </source>
</evidence>
<dbReference type="GO" id="GO:0048791">
    <property type="term" value="P:calcium ion-regulated exocytosis of neurotransmitter"/>
    <property type="evidence" value="ECO:0007669"/>
    <property type="project" value="TreeGrafter"/>
</dbReference>
<dbReference type="GO" id="GO:0001786">
    <property type="term" value="F:phosphatidylserine binding"/>
    <property type="evidence" value="ECO:0007669"/>
    <property type="project" value="TreeGrafter"/>
</dbReference>
<feature type="compositionally biased region" description="Basic and acidic residues" evidence="2">
    <location>
        <begin position="740"/>
        <end position="749"/>
    </location>
</feature>
<dbReference type="SUPFAM" id="SSF49562">
    <property type="entry name" value="C2 domain (Calcium/lipid-binding domain, CaLB)"/>
    <property type="match status" value="2"/>
</dbReference>
<feature type="transmembrane region" description="Helical" evidence="3">
    <location>
        <begin position="35"/>
        <end position="58"/>
    </location>
</feature>
<feature type="region of interest" description="Disordered" evidence="2">
    <location>
        <begin position="406"/>
        <end position="538"/>
    </location>
</feature>
<dbReference type="GO" id="GO:0005544">
    <property type="term" value="F:calcium-dependent phospholipid binding"/>
    <property type="evidence" value="ECO:0007669"/>
    <property type="project" value="TreeGrafter"/>
</dbReference>
<organism evidence="5 6">
    <name type="scientific">Desmophyllum pertusum</name>
    <dbReference type="NCBI Taxonomy" id="174260"/>
    <lineage>
        <taxon>Eukaryota</taxon>
        <taxon>Metazoa</taxon>
        <taxon>Cnidaria</taxon>
        <taxon>Anthozoa</taxon>
        <taxon>Hexacorallia</taxon>
        <taxon>Scleractinia</taxon>
        <taxon>Caryophylliina</taxon>
        <taxon>Caryophylliidae</taxon>
        <taxon>Desmophyllum</taxon>
    </lineage>
</organism>
<feature type="compositionally biased region" description="Polar residues" evidence="2">
    <location>
        <begin position="771"/>
        <end position="794"/>
    </location>
</feature>
<keyword evidence="6" id="KW-1185">Reference proteome</keyword>
<keyword evidence="1" id="KW-0677">Repeat</keyword>
<accession>A0A9X0D9V7</accession>
<dbReference type="Pfam" id="PF00168">
    <property type="entry name" value="C2"/>
    <property type="match status" value="2"/>
</dbReference>
<dbReference type="GO" id="GO:0098793">
    <property type="term" value="C:presynapse"/>
    <property type="evidence" value="ECO:0007669"/>
    <property type="project" value="GOC"/>
</dbReference>
<proteinExistence type="predicted"/>
<dbReference type="OrthoDB" id="10259057at2759"/>
<dbReference type="PANTHER" id="PTHR10024:SF227">
    <property type="entry name" value="SYNAPTOTAGMIN 1"/>
    <property type="match status" value="1"/>
</dbReference>
<keyword evidence="3" id="KW-1133">Transmembrane helix</keyword>
<evidence type="ECO:0000256" key="2">
    <source>
        <dbReference type="SAM" id="MobiDB-lite"/>
    </source>
</evidence>
<dbReference type="EMBL" id="MU825402">
    <property type="protein sequence ID" value="KAJ7392145.1"/>
    <property type="molecule type" value="Genomic_DNA"/>
</dbReference>
<dbReference type="GO" id="GO:0030276">
    <property type="term" value="F:clathrin binding"/>
    <property type="evidence" value="ECO:0007669"/>
    <property type="project" value="TreeGrafter"/>
</dbReference>
<dbReference type="GO" id="GO:0000149">
    <property type="term" value="F:SNARE binding"/>
    <property type="evidence" value="ECO:0007669"/>
    <property type="project" value="TreeGrafter"/>
</dbReference>
<dbReference type="AlphaFoldDB" id="A0A9X0D9V7"/>
<evidence type="ECO:0000256" key="1">
    <source>
        <dbReference type="ARBA" id="ARBA00022737"/>
    </source>
</evidence>
<keyword evidence="3" id="KW-0472">Membrane</keyword>
<dbReference type="InterPro" id="IPR000008">
    <property type="entry name" value="C2_dom"/>
</dbReference>
<dbReference type="InterPro" id="IPR001565">
    <property type="entry name" value="Synaptotagmin"/>
</dbReference>
<protein>
    <submittedName>
        <fullName evidence="5">Calcium ion-regulated exocytosis of neurotransmitter</fullName>
    </submittedName>
</protein>